<dbReference type="GO" id="GO:0009055">
    <property type="term" value="F:electron transfer activity"/>
    <property type="evidence" value="ECO:0007669"/>
    <property type="project" value="InterPro"/>
</dbReference>
<dbReference type="EMBL" id="JACHNU010000003">
    <property type="protein sequence ID" value="MBB4663176.1"/>
    <property type="molecule type" value="Genomic_DNA"/>
</dbReference>
<feature type="signal peptide" evidence="3">
    <location>
        <begin position="1"/>
        <end position="26"/>
    </location>
</feature>
<protein>
    <submittedName>
        <fullName evidence="5">Plastocyanin</fullName>
    </submittedName>
</protein>
<evidence type="ECO:0000256" key="3">
    <source>
        <dbReference type="SAM" id="SignalP"/>
    </source>
</evidence>
<keyword evidence="2" id="KW-0186">Copper</keyword>
<dbReference type="Proteomes" id="UP000585272">
    <property type="component" value="Unassembled WGS sequence"/>
</dbReference>
<keyword evidence="1" id="KW-0479">Metal-binding</keyword>
<dbReference type="Gene3D" id="2.60.40.420">
    <property type="entry name" value="Cupredoxins - blue copper proteins"/>
    <property type="match status" value="1"/>
</dbReference>
<dbReference type="Pfam" id="PF00127">
    <property type="entry name" value="Copper-bind"/>
    <property type="match status" value="1"/>
</dbReference>
<reference evidence="5 6" key="1">
    <citation type="submission" date="2020-08" db="EMBL/GenBank/DDBJ databases">
        <title>Genomic Encyclopedia of Archaeal and Bacterial Type Strains, Phase II (KMG-II): from individual species to whole genera.</title>
        <authorList>
            <person name="Goeker M."/>
        </authorList>
    </citation>
    <scope>NUCLEOTIDE SEQUENCE [LARGE SCALE GENOMIC DNA]</scope>
    <source>
        <strain evidence="5 6">DSM 23288</strain>
    </source>
</reference>
<gene>
    <name evidence="5" type="ORF">BDZ31_002765</name>
</gene>
<dbReference type="RefSeq" id="WP_183342903.1">
    <property type="nucleotide sequence ID" value="NZ_JACHNU010000003.1"/>
</dbReference>
<organism evidence="5 6">
    <name type="scientific">Conexibacter arvalis</name>
    <dbReference type="NCBI Taxonomy" id="912552"/>
    <lineage>
        <taxon>Bacteria</taxon>
        <taxon>Bacillati</taxon>
        <taxon>Actinomycetota</taxon>
        <taxon>Thermoleophilia</taxon>
        <taxon>Solirubrobacterales</taxon>
        <taxon>Conexibacteraceae</taxon>
        <taxon>Conexibacter</taxon>
    </lineage>
</organism>
<dbReference type="InterPro" id="IPR000923">
    <property type="entry name" value="BlueCu_1"/>
</dbReference>
<evidence type="ECO:0000313" key="6">
    <source>
        <dbReference type="Proteomes" id="UP000585272"/>
    </source>
</evidence>
<evidence type="ECO:0000256" key="2">
    <source>
        <dbReference type="ARBA" id="ARBA00023008"/>
    </source>
</evidence>
<name>A0A840IEE2_9ACTN</name>
<accession>A0A840IEE2</accession>
<keyword evidence="6" id="KW-1185">Reference proteome</keyword>
<dbReference type="InterPro" id="IPR008972">
    <property type="entry name" value="Cupredoxin"/>
</dbReference>
<feature type="chain" id="PRO_5032954364" evidence="3">
    <location>
        <begin position="27"/>
        <end position="464"/>
    </location>
</feature>
<keyword evidence="3" id="KW-0732">Signal</keyword>
<dbReference type="AlphaFoldDB" id="A0A840IEE2"/>
<evidence type="ECO:0000313" key="5">
    <source>
        <dbReference type="EMBL" id="MBB4663176.1"/>
    </source>
</evidence>
<comment type="caution">
    <text evidence="5">The sequence shown here is derived from an EMBL/GenBank/DDBJ whole genome shotgun (WGS) entry which is preliminary data.</text>
</comment>
<dbReference type="GO" id="GO:0005507">
    <property type="term" value="F:copper ion binding"/>
    <property type="evidence" value="ECO:0007669"/>
    <property type="project" value="InterPro"/>
</dbReference>
<dbReference type="SUPFAM" id="SSF49503">
    <property type="entry name" value="Cupredoxins"/>
    <property type="match status" value="1"/>
</dbReference>
<sequence>MARRRSVRILALALALTLLAAASASAATQTVKKTFGPIRIGGYEVKQNTTVGVPNAGVDGYITDMKVNVVDRAGKPLPISRIMLHHVVFLNMGGPGDPRMDRTCGQFTLWNSRDTLPALAERFYAAGEERAEMHLPPGYGYRVSSRDTWFMVWMLMNHRQQPDEAYVQYEMTVETEQPLKAVTPYWLDVANCAVDPIYNVPGNGRPGTVHRRSSEFTVRESGRLVAGLGHVHGGGQSLTVTQPTCENREVARFLPTWGSRRHPFYNVRPILHEPGPIDVTAMQTPTGIPVTAGSTLALTSNYEGSLPHTRVMGIALAYVAPDEAVTDPCGALPGDITYSKRPAGRSAPPRFTVPLTGIDPDTGRAVTIKAPPGRRVALRNGATVDIRRFAFSRPNIALKKGARLTWRFRDRGEIHNVTLASGPIGFGSDNKDRGSFSQRFTKRGTYRIFCALHPVAMTESIVVK</sequence>
<proteinExistence type="predicted"/>
<evidence type="ECO:0000256" key="1">
    <source>
        <dbReference type="ARBA" id="ARBA00022723"/>
    </source>
</evidence>
<evidence type="ECO:0000259" key="4">
    <source>
        <dbReference type="Pfam" id="PF00127"/>
    </source>
</evidence>
<feature type="domain" description="Blue (type 1) copper" evidence="4">
    <location>
        <begin position="383"/>
        <end position="464"/>
    </location>
</feature>